<dbReference type="EC" id="1.1.1.44" evidence="5"/>
<name>A0A6J4QYA3_9ACTN</name>
<evidence type="ECO:0000259" key="4">
    <source>
        <dbReference type="SMART" id="SM01350"/>
    </source>
</evidence>
<proteinExistence type="inferred from homology"/>
<dbReference type="InterPro" id="IPR036291">
    <property type="entry name" value="NAD(P)-bd_dom_sf"/>
</dbReference>
<dbReference type="GO" id="GO:0050661">
    <property type="term" value="F:NADP binding"/>
    <property type="evidence" value="ECO:0007669"/>
    <property type="project" value="InterPro"/>
</dbReference>
<dbReference type="SUPFAM" id="SSF51735">
    <property type="entry name" value="NAD(P)-binding Rossmann-fold domains"/>
    <property type="match status" value="1"/>
</dbReference>
<dbReference type="Gene3D" id="3.40.50.720">
    <property type="entry name" value="NAD(P)-binding Rossmann-like Domain"/>
    <property type="match status" value="1"/>
</dbReference>
<dbReference type="InterPro" id="IPR006114">
    <property type="entry name" value="6PGDH_C"/>
</dbReference>
<dbReference type="PANTHER" id="PTHR11811">
    <property type="entry name" value="6-PHOSPHOGLUCONATE DEHYDROGENASE"/>
    <property type="match status" value="1"/>
</dbReference>
<evidence type="ECO:0000256" key="3">
    <source>
        <dbReference type="ARBA" id="ARBA00023064"/>
    </source>
</evidence>
<feature type="domain" description="6-phosphogluconate dehydrogenase C-terminal" evidence="4">
    <location>
        <begin position="168"/>
        <end position="306"/>
    </location>
</feature>
<dbReference type="InterPro" id="IPR004849">
    <property type="entry name" value="6DGDH_YqeC"/>
</dbReference>
<dbReference type="Pfam" id="PF00393">
    <property type="entry name" value="6PGD"/>
    <property type="match status" value="1"/>
</dbReference>
<reference evidence="5" key="1">
    <citation type="submission" date="2020-02" db="EMBL/GenBank/DDBJ databases">
        <authorList>
            <person name="Meier V. D."/>
        </authorList>
    </citation>
    <scope>NUCLEOTIDE SEQUENCE</scope>
    <source>
        <strain evidence="5">AVDCRST_MAG14</strain>
    </source>
</reference>
<protein>
    <submittedName>
        <fullName evidence="5">6-phosphogluconate dehydrogenase, decarboxylating</fullName>
        <ecNumber evidence="5">1.1.1.44</ecNumber>
    </submittedName>
</protein>
<dbReference type="InterPro" id="IPR008927">
    <property type="entry name" value="6-PGluconate_DH-like_C_sf"/>
</dbReference>
<dbReference type="GO" id="GO:0004616">
    <property type="term" value="F:phosphogluconate dehydrogenase (decarboxylating) activity"/>
    <property type="evidence" value="ECO:0007669"/>
    <property type="project" value="UniProtKB-EC"/>
</dbReference>
<dbReference type="PROSITE" id="PS00895">
    <property type="entry name" value="3_HYDROXYISOBUT_DH"/>
    <property type="match status" value="1"/>
</dbReference>
<dbReference type="GO" id="GO:0006098">
    <property type="term" value="P:pentose-phosphate shunt"/>
    <property type="evidence" value="ECO:0007669"/>
    <property type="project" value="InterPro"/>
</dbReference>
<evidence type="ECO:0000313" key="5">
    <source>
        <dbReference type="EMBL" id="CAA9458880.1"/>
    </source>
</evidence>
<dbReference type="PROSITE" id="PS00461">
    <property type="entry name" value="6PGD"/>
    <property type="match status" value="1"/>
</dbReference>
<dbReference type="EMBL" id="CADCVG010000086">
    <property type="protein sequence ID" value="CAA9458880.1"/>
    <property type="molecule type" value="Genomic_DNA"/>
</dbReference>
<dbReference type="InterPro" id="IPR002204">
    <property type="entry name" value="3-OH-isobutyrate_DH-rel_CS"/>
</dbReference>
<evidence type="ECO:0000256" key="2">
    <source>
        <dbReference type="ARBA" id="ARBA00023002"/>
    </source>
</evidence>
<dbReference type="GO" id="GO:0016054">
    <property type="term" value="P:organic acid catabolic process"/>
    <property type="evidence" value="ECO:0007669"/>
    <property type="project" value="UniProtKB-ARBA"/>
</dbReference>
<dbReference type="AlphaFoldDB" id="A0A6J4QYA3"/>
<organism evidence="5">
    <name type="scientific">uncultured Rubrobacteraceae bacterium</name>
    <dbReference type="NCBI Taxonomy" id="349277"/>
    <lineage>
        <taxon>Bacteria</taxon>
        <taxon>Bacillati</taxon>
        <taxon>Actinomycetota</taxon>
        <taxon>Rubrobacteria</taxon>
        <taxon>Rubrobacterales</taxon>
        <taxon>Rubrobacteraceae</taxon>
        <taxon>environmental samples</taxon>
    </lineage>
</organism>
<keyword evidence="2 5" id="KW-0560">Oxidoreductase</keyword>
<accession>A0A6J4QYA3</accession>
<dbReference type="PRINTS" id="PR00076">
    <property type="entry name" value="6PGDHDRGNASE"/>
</dbReference>
<dbReference type="InterPro" id="IPR013328">
    <property type="entry name" value="6PGD_dom2"/>
</dbReference>
<dbReference type="InterPro" id="IPR006184">
    <property type="entry name" value="6PGdom_BS"/>
</dbReference>
<dbReference type="NCBIfam" id="TIGR00872">
    <property type="entry name" value="gnd_rel"/>
    <property type="match status" value="1"/>
</dbReference>
<dbReference type="SUPFAM" id="SSF48179">
    <property type="entry name" value="6-phosphogluconate dehydrogenase C-terminal domain-like"/>
    <property type="match status" value="1"/>
</dbReference>
<dbReference type="Gene3D" id="1.10.1040.10">
    <property type="entry name" value="N-(1-d-carboxylethyl)-l-norvaline Dehydrogenase, domain 2"/>
    <property type="match status" value="1"/>
</dbReference>
<evidence type="ECO:0000256" key="1">
    <source>
        <dbReference type="ARBA" id="ARBA00008419"/>
    </source>
</evidence>
<comment type="similarity">
    <text evidence="1">Belongs to the 6-phosphogluconate dehydrogenase family.</text>
</comment>
<sequence>MEIGIYGLGRMGANMVRRLVRSGEHRVVAGNRSPGPVDEVVSEGAEGAYSMEELVEKLETPRVIWVMVPAGDVTEQALLKFADLMDEGDILIDGGNSYFRDSVRRAQMLKERGLRFLDAGTSGGVWGLEVGYCLMVGGDSGAYEHVEPALKTLAPENGYAYLGEAGAGHFVKMIHNGVEYGMMQAYAEGFEILEKSQYDFDLRAISSLWNQGSVVRSWLLELAESAFEKDGHLESIRGYAEDSGEGRWTVLEAINEDVPANVIAGSLFARFASRQDDSFAMKVIAALRGEFGGHAVQEASTKYPEQK</sequence>
<keyword evidence="3" id="KW-0311">Gluconate utilization</keyword>
<gene>
    <name evidence="5" type="ORF">AVDCRST_MAG14-2128</name>
</gene>
<dbReference type="SMART" id="SM01350">
    <property type="entry name" value="6PGD"/>
    <property type="match status" value="1"/>
</dbReference>
<dbReference type="Pfam" id="PF03446">
    <property type="entry name" value="NAD_binding_2"/>
    <property type="match status" value="1"/>
</dbReference>
<dbReference type="GO" id="GO:0019521">
    <property type="term" value="P:D-gluconate metabolic process"/>
    <property type="evidence" value="ECO:0007669"/>
    <property type="project" value="UniProtKB-KW"/>
</dbReference>
<dbReference type="InterPro" id="IPR006115">
    <property type="entry name" value="6PGDH_NADP-bd"/>
</dbReference>
<dbReference type="InterPro" id="IPR006183">
    <property type="entry name" value="Pgluconate_DH"/>
</dbReference>
<dbReference type="NCBIfam" id="NF007161">
    <property type="entry name" value="PRK09599.1"/>
    <property type="match status" value="1"/>
</dbReference>